<dbReference type="Pfam" id="PF17921">
    <property type="entry name" value="Integrase_H2C2"/>
    <property type="match status" value="1"/>
</dbReference>
<feature type="region of interest" description="Disordered" evidence="1">
    <location>
        <begin position="1093"/>
        <end position="1175"/>
    </location>
</feature>
<dbReference type="EMBL" id="BLXT01003750">
    <property type="protein sequence ID" value="GFO05671.1"/>
    <property type="molecule type" value="Genomic_DNA"/>
</dbReference>
<dbReference type="CDD" id="cd01647">
    <property type="entry name" value="RT_LTR"/>
    <property type="match status" value="1"/>
</dbReference>
<accession>A0AAV4AGB6</accession>
<evidence type="ECO:0000256" key="1">
    <source>
        <dbReference type="SAM" id="MobiDB-lite"/>
    </source>
</evidence>
<dbReference type="InterPro" id="IPR041588">
    <property type="entry name" value="Integrase_H2C2"/>
</dbReference>
<keyword evidence="4" id="KW-1185">Reference proteome</keyword>
<protein>
    <submittedName>
        <fullName evidence="3">Retrovirus-related pol polyprotein from transposon opus</fullName>
    </submittedName>
</protein>
<dbReference type="Pfam" id="PF00665">
    <property type="entry name" value="rve"/>
    <property type="match status" value="1"/>
</dbReference>
<evidence type="ECO:0000313" key="3">
    <source>
        <dbReference type="EMBL" id="GFO05671.1"/>
    </source>
</evidence>
<dbReference type="SUPFAM" id="SSF53098">
    <property type="entry name" value="Ribonuclease H-like"/>
    <property type="match status" value="1"/>
</dbReference>
<dbReference type="InterPro" id="IPR036397">
    <property type="entry name" value="RNaseH_sf"/>
</dbReference>
<feature type="compositionally biased region" description="Basic and acidic residues" evidence="1">
    <location>
        <begin position="243"/>
        <end position="253"/>
    </location>
</feature>
<dbReference type="FunFam" id="1.10.340.70:FF:000003">
    <property type="entry name" value="Protein CBG25708"/>
    <property type="match status" value="1"/>
</dbReference>
<dbReference type="Gene3D" id="3.30.70.270">
    <property type="match status" value="1"/>
</dbReference>
<dbReference type="InterPro" id="IPR001584">
    <property type="entry name" value="Integrase_cat-core"/>
</dbReference>
<organism evidence="3 4">
    <name type="scientific">Plakobranchus ocellatus</name>
    <dbReference type="NCBI Taxonomy" id="259542"/>
    <lineage>
        <taxon>Eukaryota</taxon>
        <taxon>Metazoa</taxon>
        <taxon>Spiralia</taxon>
        <taxon>Lophotrochozoa</taxon>
        <taxon>Mollusca</taxon>
        <taxon>Gastropoda</taxon>
        <taxon>Heterobranchia</taxon>
        <taxon>Euthyneura</taxon>
        <taxon>Panpulmonata</taxon>
        <taxon>Sacoglossa</taxon>
        <taxon>Placobranchoidea</taxon>
        <taxon>Plakobranchidae</taxon>
        <taxon>Plakobranchus</taxon>
    </lineage>
</organism>
<feature type="domain" description="Integrase catalytic" evidence="2">
    <location>
        <begin position="855"/>
        <end position="1016"/>
    </location>
</feature>
<reference evidence="3 4" key="1">
    <citation type="journal article" date="2021" name="Elife">
        <title>Chloroplast acquisition without the gene transfer in kleptoplastic sea slugs, Plakobranchus ocellatus.</title>
        <authorList>
            <person name="Maeda T."/>
            <person name="Takahashi S."/>
            <person name="Yoshida T."/>
            <person name="Shimamura S."/>
            <person name="Takaki Y."/>
            <person name="Nagai Y."/>
            <person name="Toyoda A."/>
            <person name="Suzuki Y."/>
            <person name="Arimoto A."/>
            <person name="Ishii H."/>
            <person name="Satoh N."/>
            <person name="Nishiyama T."/>
            <person name="Hasebe M."/>
            <person name="Maruyama T."/>
            <person name="Minagawa J."/>
            <person name="Obokata J."/>
            <person name="Shigenobu S."/>
        </authorList>
    </citation>
    <scope>NUCLEOTIDE SEQUENCE [LARGE SCALE GENOMIC DNA]</scope>
</reference>
<dbReference type="InterPro" id="IPR050951">
    <property type="entry name" value="Retrovirus_Pol_polyprotein"/>
</dbReference>
<dbReference type="SUPFAM" id="SSF56672">
    <property type="entry name" value="DNA/RNA polymerases"/>
    <property type="match status" value="1"/>
</dbReference>
<feature type="compositionally biased region" description="Basic residues" evidence="1">
    <location>
        <begin position="266"/>
        <end position="277"/>
    </location>
</feature>
<dbReference type="GO" id="GO:0003676">
    <property type="term" value="F:nucleic acid binding"/>
    <property type="evidence" value="ECO:0007669"/>
    <property type="project" value="InterPro"/>
</dbReference>
<dbReference type="FunFam" id="3.10.10.10:FF:000003">
    <property type="entry name" value="Retrovirus-related Pol polyprotein from transposon 297-like Protein"/>
    <property type="match status" value="1"/>
</dbReference>
<feature type="region of interest" description="Disordered" evidence="1">
    <location>
        <begin position="240"/>
        <end position="288"/>
    </location>
</feature>
<dbReference type="FunFam" id="3.30.420.10:FF:000063">
    <property type="entry name" value="Retrovirus-related Pol polyprotein from transposon 297-like Protein"/>
    <property type="match status" value="1"/>
</dbReference>
<dbReference type="Gene3D" id="1.10.340.70">
    <property type="match status" value="1"/>
</dbReference>
<comment type="caution">
    <text evidence="3">The sequence shown here is derived from an EMBL/GenBank/DDBJ whole genome shotgun (WGS) entry which is preliminary data.</text>
</comment>
<sequence>MSSVPNVPLPMLQWDNPNKRKVFLEWKDFLSSFIVINNVQKEQIYNYMLLSSGSKGRDFFEAKQVSTEDKANPDKLWNMFEDYMVEKPNKWVQRIELQGMTQSTDETVEEFILRLRNKADNCSFSEETKQERILEKLIKGIKYPDQQKKLLSKGDTLDLKTAIEVAKAHEATVSGVSRYKTATNSLQTNKCDAVARSTTSCQKCGLSHSFGKCPAYGTNCRTCGKQNHWSKMCRFKAVKNTSHKNEPKQDRKQQFPRKYNVPPQKPKQKTKSKSRIHNVHEESSSEDENFNINSIHKADTREEIFTRIKARVPKKEHVVMNLRVKLDTGANANILTLRSFKQMYPGNVTEKDEIINADFITKSKTKLIGYSGEKINNIGIMTIKCGKDRIPQVFFITKTDGPNILSLQGCRALDLVKINCNISNKTTVNSVEDLKTLFPGQFDIIGSFQGNFHIQIDKNATPVVQPPRKYPVHIKNELKQELDRMESLNVIQKETEPTDWVNSIAFSRKSNGKLRVCLDPKDLNKVIKCTHHKIPTLEEISHKFSGAKYFSKLDAQHGYWAIHLDEYSSKLTTFSSPFGRYCFLRLPFGLSVSQDIFQFKMDQILEKGEGTLGISDNVCVYGETEEEHDRNLLHLLKVCKEKGLVFNSDKCYIKQPQISFYGLIWHENDVHPDPQKCDNIKEKQAPTSVKELQQFLGMIQYMSPFISKLREEIELDAVIHQVSISDEKYNALKEETAKDTELACLKSQIIVGWPDEAKEVPQAIKKYWSMRDYLSVENGLILKNSSIVIPESMQNLILEKIHEGHQGIEKCQLRARNSVFWIGITKDIHNKVKCREICEQYSKSQVKQPLMQHEIPTQPFEKLAADIFHLDGQDFLLVADYYSKMPFVKSLKTLTSKETIDYLESVFAIHGIPKVIITDNARQFTSAEFHEFSRMWDFKHTTSSPHYPQSNGFIERTVQTVKNCLKKAKAQKQNPKLALLALRTTPIDNALPSPAKLLFNRKVKCQLPHVIHHDHRTEQIKHQLLERQKTQKKHFDKNTRDLPPLIENQQVSVQNATTGLWSPATIIKSSDEPRSYIIETPEGTTLRCNRRHLKDSGRTRQLEPCTDPDIDDPGECNTEVNDPPTTPKTTPAPTRPPERCKLSMAPPNTRGIKNGASQTRSGRKVNPPKKYDDFI</sequence>
<dbReference type="InterPro" id="IPR043502">
    <property type="entry name" value="DNA/RNA_pol_sf"/>
</dbReference>
<dbReference type="CDD" id="cd05481">
    <property type="entry name" value="retropepsin_like_LTR_1"/>
    <property type="match status" value="1"/>
</dbReference>
<dbReference type="Proteomes" id="UP000735302">
    <property type="component" value="Unassembled WGS sequence"/>
</dbReference>
<name>A0AAV4AGB6_9GAST</name>
<dbReference type="AlphaFoldDB" id="A0AAV4AGB6"/>
<dbReference type="Gene3D" id="3.30.420.10">
    <property type="entry name" value="Ribonuclease H-like superfamily/Ribonuclease H"/>
    <property type="match status" value="1"/>
</dbReference>
<dbReference type="PANTHER" id="PTHR37984:SF7">
    <property type="entry name" value="INTEGRASE CATALYTIC DOMAIN-CONTAINING PROTEIN"/>
    <property type="match status" value="1"/>
</dbReference>
<dbReference type="Pfam" id="PF00078">
    <property type="entry name" value="RVT_1"/>
    <property type="match status" value="1"/>
</dbReference>
<evidence type="ECO:0000313" key="4">
    <source>
        <dbReference type="Proteomes" id="UP000735302"/>
    </source>
</evidence>
<dbReference type="GO" id="GO:0015074">
    <property type="term" value="P:DNA integration"/>
    <property type="evidence" value="ECO:0007669"/>
    <property type="project" value="InterPro"/>
</dbReference>
<proteinExistence type="predicted"/>
<dbReference type="InterPro" id="IPR043128">
    <property type="entry name" value="Rev_trsase/Diguanyl_cyclase"/>
</dbReference>
<dbReference type="PANTHER" id="PTHR37984">
    <property type="entry name" value="PROTEIN CBG26694"/>
    <property type="match status" value="1"/>
</dbReference>
<dbReference type="InterPro" id="IPR012337">
    <property type="entry name" value="RNaseH-like_sf"/>
</dbReference>
<gene>
    <name evidence="3" type="ORF">PoB_003217600</name>
</gene>
<dbReference type="PROSITE" id="PS50994">
    <property type="entry name" value="INTEGRASE"/>
    <property type="match status" value="1"/>
</dbReference>
<evidence type="ECO:0000259" key="2">
    <source>
        <dbReference type="PROSITE" id="PS50994"/>
    </source>
</evidence>
<dbReference type="Gene3D" id="3.10.10.10">
    <property type="entry name" value="HIV Type 1 Reverse Transcriptase, subunit A, domain 1"/>
    <property type="match status" value="1"/>
</dbReference>
<dbReference type="InterPro" id="IPR000477">
    <property type="entry name" value="RT_dom"/>
</dbReference>